<feature type="chain" id="PRO_5045846733" description="Transporter" evidence="1">
    <location>
        <begin position="30"/>
        <end position="339"/>
    </location>
</feature>
<sequence>MTTSCARLTRRLVALGMFAIAQVCETARAGDAPALLHPCERQASPAKPLVDETQSLLEETGCRAALWLDGLFGGEARIESAQKTNGYVETSVAYTEFNGFDSRTRLRVRFELPNLRQRVSAFFGRDDEDDFIRDRTEAFGLRSQFPRLADRDEWLAGLGYALPSSERLQTDLKVGAAGLREPRAFVRMRLHYNAWSDDENLVYIRATPFWQTRDGVGLTMGVDYNHVVAPSLLLRVTEVGTISQSTQGVDWLSAVILYQNLREERAIAYQIFARGETDAPEPLFEYGGRAIYRHPLIRAKLYGELVLGYAWPRDDPELAREGSYEIGLGLELPFGRPDS</sequence>
<dbReference type="Proteomes" id="UP001465331">
    <property type="component" value="Unassembled WGS sequence"/>
</dbReference>
<feature type="signal peptide" evidence="1">
    <location>
        <begin position="1"/>
        <end position="29"/>
    </location>
</feature>
<organism evidence="2 3">
    <name type="scientific">Sinimarinibacterium thermocellulolyticum</name>
    <dbReference type="NCBI Taxonomy" id="3170016"/>
    <lineage>
        <taxon>Bacteria</taxon>
        <taxon>Pseudomonadati</taxon>
        <taxon>Pseudomonadota</taxon>
        <taxon>Gammaproteobacteria</taxon>
        <taxon>Nevskiales</taxon>
        <taxon>Nevskiaceae</taxon>
        <taxon>Sinimarinibacterium</taxon>
    </lineage>
</organism>
<evidence type="ECO:0000313" key="2">
    <source>
        <dbReference type="EMBL" id="MES0874480.1"/>
    </source>
</evidence>
<keyword evidence="1" id="KW-0732">Signal</keyword>
<keyword evidence="3" id="KW-1185">Reference proteome</keyword>
<reference evidence="2 3" key="1">
    <citation type="submission" date="2024-06" db="EMBL/GenBank/DDBJ databases">
        <authorList>
            <person name="Li Z."/>
            <person name="Jiang Y."/>
        </authorList>
    </citation>
    <scope>NUCLEOTIDE SEQUENCE [LARGE SCALE GENOMIC DNA]</scope>
    <source>
        <strain evidence="2 3">HSW-8</strain>
    </source>
</reference>
<comment type="caution">
    <text evidence="2">The sequence shown here is derived from an EMBL/GenBank/DDBJ whole genome shotgun (WGS) entry which is preliminary data.</text>
</comment>
<proteinExistence type="predicted"/>
<dbReference type="EMBL" id="JBEPIJ010000011">
    <property type="protein sequence ID" value="MES0874480.1"/>
    <property type="molecule type" value="Genomic_DNA"/>
</dbReference>
<gene>
    <name evidence="2" type="ORF">ABSH63_10755</name>
</gene>
<dbReference type="RefSeq" id="WP_352889694.1">
    <property type="nucleotide sequence ID" value="NZ_JBEPIJ010000011.1"/>
</dbReference>
<name>A0ABV2ACM3_9GAMM</name>
<protein>
    <recommendedName>
        <fullName evidence="4">Transporter</fullName>
    </recommendedName>
</protein>
<evidence type="ECO:0008006" key="4">
    <source>
        <dbReference type="Google" id="ProtNLM"/>
    </source>
</evidence>
<evidence type="ECO:0000256" key="1">
    <source>
        <dbReference type="SAM" id="SignalP"/>
    </source>
</evidence>
<accession>A0ABV2ACM3</accession>
<evidence type="ECO:0000313" key="3">
    <source>
        <dbReference type="Proteomes" id="UP001465331"/>
    </source>
</evidence>